<name>A0A914Q4X9_9BILA</name>
<sequence length="76" mass="8687">MSMPPDIIQISNTWGFIITKDSENPVLLVFDNFDGTKKVAFPAFLMAVLHRKHLEAIQNKNGDEKPKELHFGFLMN</sequence>
<dbReference type="AlphaFoldDB" id="A0A914Q4X9"/>
<protein>
    <submittedName>
        <fullName evidence="2">Uncharacterized protein</fullName>
    </submittedName>
</protein>
<dbReference type="Proteomes" id="UP000887578">
    <property type="component" value="Unplaced"/>
</dbReference>
<organism evidence="1 2">
    <name type="scientific">Panagrolaimus davidi</name>
    <dbReference type="NCBI Taxonomy" id="227884"/>
    <lineage>
        <taxon>Eukaryota</taxon>
        <taxon>Metazoa</taxon>
        <taxon>Ecdysozoa</taxon>
        <taxon>Nematoda</taxon>
        <taxon>Chromadorea</taxon>
        <taxon>Rhabditida</taxon>
        <taxon>Tylenchina</taxon>
        <taxon>Panagrolaimomorpha</taxon>
        <taxon>Panagrolaimoidea</taxon>
        <taxon>Panagrolaimidae</taxon>
        <taxon>Panagrolaimus</taxon>
    </lineage>
</organism>
<accession>A0A914Q4X9</accession>
<evidence type="ECO:0000313" key="2">
    <source>
        <dbReference type="WBParaSite" id="PDA_v2.g26438.t1"/>
    </source>
</evidence>
<dbReference type="WBParaSite" id="PDA_v2.g26438.t1">
    <property type="protein sequence ID" value="PDA_v2.g26438.t1"/>
    <property type="gene ID" value="PDA_v2.g26438"/>
</dbReference>
<keyword evidence="1" id="KW-1185">Reference proteome</keyword>
<proteinExistence type="predicted"/>
<reference evidence="2" key="1">
    <citation type="submission" date="2022-11" db="UniProtKB">
        <authorList>
            <consortium name="WormBaseParasite"/>
        </authorList>
    </citation>
    <scope>IDENTIFICATION</scope>
</reference>
<evidence type="ECO:0000313" key="1">
    <source>
        <dbReference type="Proteomes" id="UP000887578"/>
    </source>
</evidence>